<evidence type="ECO:0000313" key="4">
    <source>
        <dbReference type="Proteomes" id="UP000478008"/>
    </source>
</evidence>
<evidence type="ECO:0000313" key="3">
    <source>
        <dbReference type="EMBL" id="VUG17878.1"/>
    </source>
</evidence>
<feature type="domain" description="UspA" evidence="2">
    <location>
        <begin position="375"/>
        <end position="533"/>
    </location>
</feature>
<feature type="compositionally biased region" description="Acidic residues" evidence="1">
    <location>
        <begin position="114"/>
        <end position="128"/>
    </location>
</feature>
<dbReference type="PANTHER" id="PTHR46100:SF4">
    <property type="entry name" value="USPA DOMAIN-CONTAINING PROTEIN"/>
    <property type="match status" value="1"/>
</dbReference>
<dbReference type="InterPro" id="IPR006016">
    <property type="entry name" value="UspA"/>
</dbReference>
<keyword evidence="4" id="KW-1185">Reference proteome</keyword>
<organism evidence="3 4">
    <name type="scientific">Dekkera bruxellensis</name>
    <name type="common">Brettanomyces custersii</name>
    <dbReference type="NCBI Taxonomy" id="5007"/>
    <lineage>
        <taxon>Eukaryota</taxon>
        <taxon>Fungi</taxon>
        <taxon>Dikarya</taxon>
        <taxon>Ascomycota</taxon>
        <taxon>Saccharomycotina</taxon>
        <taxon>Pichiomycetes</taxon>
        <taxon>Pichiales</taxon>
        <taxon>Pichiaceae</taxon>
        <taxon>Brettanomyces</taxon>
    </lineage>
</organism>
<dbReference type="AlphaFoldDB" id="A0A7D9CX14"/>
<accession>A0A7D9CX14</accession>
<dbReference type="PANTHER" id="PTHR46100">
    <property type="entry name" value="IMP2'P"/>
    <property type="match status" value="1"/>
</dbReference>
<dbReference type="Pfam" id="PF00582">
    <property type="entry name" value="Usp"/>
    <property type="match status" value="1"/>
</dbReference>
<gene>
    <name evidence="3" type="ORF">DEBR0S2_18338G</name>
</gene>
<evidence type="ECO:0000259" key="2">
    <source>
        <dbReference type="Pfam" id="PF00582"/>
    </source>
</evidence>
<dbReference type="EMBL" id="CABFWN010000002">
    <property type="protein sequence ID" value="VUG17878.1"/>
    <property type="molecule type" value="Genomic_DNA"/>
</dbReference>
<name>A0A7D9CX14_DEKBR</name>
<dbReference type="CDD" id="cd23659">
    <property type="entry name" value="USP_At3g01520-like"/>
    <property type="match status" value="1"/>
</dbReference>
<dbReference type="InterPro" id="IPR014729">
    <property type="entry name" value="Rossmann-like_a/b/a_fold"/>
</dbReference>
<feature type="compositionally biased region" description="Basic and acidic residues" evidence="1">
    <location>
        <begin position="69"/>
        <end position="78"/>
    </location>
</feature>
<protein>
    <submittedName>
        <fullName evidence="3">DEBR0S2_18338g1_1</fullName>
    </submittedName>
</protein>
<proteinExistence type="predicted"/>
<reference evidence="3 4" key="1">
    <citation type="submission" date="2019-07" db="EMBL/GenBank/DDBJ databases">
        <authorList>
            <person name="Friedrich A."/>
            <person name="Schacherer J."/>
        </authorList>
    </citation>
    <scope>NUCLEOTIDE SEQUENCE [LARGE SCALE GENOMIC DNA]</scope>
</reference>
<dbReference type="InterPro" id="IPR006015">
    <property type="entry name" value="Universal_stress_UspA"/>
</dbReference>
<sequence>MSLEGAMEEERRLISQILERQRLNSVGVTRDGRRNRGNSPSVAGAVSRSLSVASEAEKDQIFTITARDPSFRMMKDYYEESSASEGEEDEKLNNHSESKSEDNRTQTKRNHSDTEDEEYTDDETEENEDKLRLEAESSDEEQISDTDTEFEFDDDGNVLPNYSTYNALKAASPQRPSISIKIPKVGKVPAGGHSASISVATSLYSNPSITAKMNSRDELVQIHNRKLVKDAIQAEKLDEVVAAERAAANARAIGRDVSTTFMKQVMKTAEEAGSGIHVDPEKFYRQNPKRREKLQEYAKYKKKITSDSDPTDGFAIPYTRDFEEKIDSELAKILNENIKVSDIESFPETQRSVRTITRGNFFEIVAKSGKQRPRTFILCMDFSDESSNALEWCIGTVLVDGCVLYIMNVIEDEQYSSMHLNGIEPTNGRVSRRASIKCGHTQQEREKIRAENVNKITKDVLSLLKLTKLQVHVVIQSSHHPIPRHFIVCVIKEISPTLVIVGSRGKRAIKGILMGSLSSYMIRKSPAPVMVVKHKLKKLTKKDKHKNDDVGTLHSLAEARVD</sequence>
<dbReference type="Gene3D" id="3.40.50.620">
    <property type="entry name" value="HUPs"/>
    <property type="match status" value="1"/>
</dbReference>
<feature type="region of interest" description="Disordered" evidence="1">
    <location>
        <begin position="24"/>
        <end position="157"/>
    </location>
</feature>
<dbReference type="Proteomes" id="UP000478008">
    <property type="component" value="Unassembled WGS sequence"/>
</dbReference>
<feature type="compositionally biased region" description="Acidic residues" evidence="1">
    <location>
        <begin position="136"/>
        <end position="156"/>
    </location>
</feature>
<feature type="compositionally biased region" description="Basic and acidic residues" evidence="1">
    <location>
        <begin position="91"/>
        <end position="113"/>
    </location>
</feature>
<evidence type="ECO:0000256" key="1">
    <source>
        <dbReference type="SAM" id="MobiDB-lite"/>
    </source>
</evidence>
<dbReference type="PRINTS" id="PR01438">
    <property type="entry name" value="UNVRSLSTRESS"/>
</dbReference>
<dbReference type="SUPFAM" id="SSF52402">
    <property type="entry name" value="Adenine nucleotide alpha hydrolases-like"/>
    <property type="match status" value="1"/>
</dbReference>